<evidence type="ECO:0000313" key="3">
    <source>
        <dbReference type="Proteomes" id="UP000218811"/>
    </source>
</evidence>
<feature type="compositionally biased region" description="Basic and acidic residues" evidence="1">
    <location>
        <begin position="23"/>
        <end position="33"/>
    </location>
</feature>
<feature type="region of interest" description="Disordered" evidence="1">
    <location>
        <begin position="1"/>
        <end position="67"/>
    </location>
</feature>
<dbReference type="Proteomes" id="UP000218811">
    <property type="component" value="Unassembled WGS sequence"/>
</dbReference>
<evidence type="ECO:0000313" key="2">
    <source>
        <dbReference type="EMBL" id="PCH43043.1"/>
    </source>
</evidence>
<reference evidence="2 3" key="1">
    <citation type="journal article" date="2012" name="Science">
        <title>The Paleozoic origin of enzymatic lignin decomposition reconstructed from 31 fungal genomes.</title>
        <authorList>
            <person name="Floudas D."/>
            <person name="Binder M."/>
            <person name="Riley R."/>
            <person name="Barry K."/>
            <person name="Blanchette R.A."/>
            <person name="Henrissat B."/>
            <person name="Martinez A.T."/>
            <person name="Otillar R."/>
            <person name="Spatafora J.W."/>
            <person name="Yadav J.S."/>
            <person name="Aerts A."/>
            <person name="Benoit I."/>
            <person name="Boyd A."/>
            <person name="Carlson A."/>
            <person name="Copeland A."/>
            <person name="Coutinho P.M."/>
            <person name="de Vries R.P."/>
            <person name="Ferreira P."/>
            <person name="Findley K."/>
            <person name="Foster B."/>
            <person name="Gaskell J."/>
            <person name="Glotzer D."/>
            <person name="Gorecki P."/>
            <person name="Heitman J."/>
            <person name="Hesse C."/>
            <person name="Hori C."/>
            <person name="Igarashi K."/>
            <person name="Jurgens J.A."/>
            <person name="Kallen N."/>
            <person name="Kersten P."/>
            <person name="Kohler A."/>
            <person name="Kuees U."/>
            <person name="Kumar T.K.A."/>
            <person name="Kuo A."/>
            <person name="LaButti K."/>
            <person name="Larrondo L.F."/>
            <person name="Lindquist E."/>
            <person name="Ling A."/>
            <person name="Lombard V."/>
            <person name="Lucas S."/>
            <person name="Lundell T."/>
            <person name="Martin R."/>
            <person name="McLaughlin D.J."/>
            <person name="Morgenstern I."/>
            <person name="Morin E."/>
            <person name="Murat C."/>
            <person name="Nagy L.G."/>
            <person name="Nolan M."/>
            <person name="Ohm R.A."/>
            <person name="Patyshakuliyeva A."/>
            <person name="Rokas A."/>
            <person name="Ruiz-Duenas F.J."/>
            <person name="Sabat G."/>
            <person name="Salamov A."/>
            <person name="Samejima M."/>
            <person name="Schmutz J."/>
            <person name="Slot J.C."/>
            <person name="St John F."/>
            <person name="Stenlid J."/>
            <person name="Sun H."/>
            <person name="Sun S."/>
            <person name="Syed K."/>
            <person name="Tsang A."/>
            <person name="Wiebenga A."/>
            <person name="Young D."/>
            <person name="Pisabarro A."/>
            <person name="Eastwood D.C."/>
            <person name="Martin F."/>
            <person name="Cullen D."/>
            <person name="Grigoriev I.V."/>
            <person name="Hibbett D.S."/>
        </authorList>
    </citation>
    <scope>NUCLEOTIDE SEQUENCE [LARGE SCALE GENOMIC DNA]</scope>
    <source>
        <strain evidence="2 3">MD-104</strain>
    </source>
</reference>
<organism evidence="2 3">
    <name type="scientific">Wolfiporia cocos (strain MD-104)</name>
    <name type="common">Brown rot fungus</name>
    <dbReference type="NCBI Taxonomy" id="742152"/>
    <lineage>
        <taxon>Eukaryota</taxon>
        <taxon>Fungi</taxon>
        <taxon>Dikarya</taxon>
        <taxon>Basidiomycota</taxon>
        <taxon>Agaricomycotina</taxon>
        <taxon>Agaricomycetes</taxon>
        <taxon>Polyporales</taxon>
        <taxon>Phaeolaceae</taxon>
        <taxon>Wolfiporia</taxon>
    </lineage>
</organism>
<keyword evidence="3" id="KW-1185">Reference proteome</keyword>
<gene>
    <name evidence="2" type="ORF">WOLCODRAFT_153095</name>
</gene>
<proteinExistence type="predicted"/>
<dbReference type="EMBL" id="KB468135">
    <property type="protein sequence ID" value="PCH43043.1"/>
    <property type="molecule type" value="Genomic_DNA"/>
</dbReference>
<dbReference type="AlphaFoldDB" id="A0A2H3JSX8"/>
<sequence length="132" mass="13884">MKGSKQMGNAAKRGPRRGASAAKDGKATTEEGARATGVRDTSNIEDESSSGFIPPKCEPTAKSGENLIQQEGISAQSRATEPIEHSMEQVATTIPGGETGEDDIRVDRLASGHRMTTRAAKRQCVGLTANDD</sequence>
<accession>A0A2H3JSX8</accession>
<name>A0A2H3JSX8_WOLCO</name>
<protein>
    <submittedName>
        <fullName evidence="2">Uncharacterized protein</fullName>
    </submittedName>
</protein>
<evidence type="ECO:0000256" key="1">
    <source>
        <dbReference type="SAM" id="MobiDB-lite"/>
    </source>
</evidence>